<sequence length="82" mass="9446">PDEFDALTMDLKADAYAAGMSDTPVQLREFFYQRVRTNLHVTISFSPAGKKFREICRLHPALLNCTSIDWFTEWSEISMSQV</sequence>
<protein>
    <recommendedName>
        <fullName evidence="2">Dynein heavy chain AAA module D4 domain-containing protein</fullName>
    </recommendedName>
</protein>
<dbReference type="PANTHER" id="PTHR22878">
    <property type="entry name" value="DYNEIN HEAVY CHAIN 6, AXONEMAL-LIKE-RELATED"/>
    <property type="match status" value="1"/>
</dbReference>
<feature type="non-terminal residue" evidence="3">
    <location>
        <position position="82"/>
    </location>
</feature>
<dbReference type="InterPro" id="IPR026983">
    <property type="entry name" value="DHC"/>
</dbReference>
<dbReference type="GO" id="GO:0030286">
    <property type="term" value="C:dynein complex"/>
    <property type="evidence" value="ECO:0007669"/>
    <property type="project" value="InterPro"/>
</dbReference>
<comment type="similarity">
    <text evidence="1">Belongs to the dynein heavy chain family.</text>
</comment>
<dbReference type="InterPro" id="IPR027417">
    <property type="entry name" value="P-loop_NTPase"/>
</dbReference>
<reference evidence="3" key="1">
    <citation type="submission" date="2021-02" db="EMBL/GenBank/DDBJ databases">
        <authorList>
            <person name="Nowell W R."/>
        </authorList>
    </citation>
    <scope>NUCLEOTIDE SEQUENCE</scope>
</reference>
<evidence type="ECO:0000313" key="4">
    <source>
        <dbReference type="Proteomes" id="UP000676336"/>
    </source>
</evidence>
<comment type="caution">
    <text evidence="3">The sequence shown here is derived from an EMBL/GenBank/DDBJ whole genome shotgun (WGS) entry which is preliminary data.</text>
</comment>
<evidence type="ECO:0000259" key="2">
    <source>
        <dbReference type="Pfam" id="PF12780"/>
    </source>
</evidence>
<accession>A0A8S2UIC7</accession>
<organism evidence="3 4">
    <name type="scientific">Rotaria magnacalcarata</name>
    <dbReference type="NCBI Taxonomy" id="392030"/>
    <lineage>
        <taxon>Eukaryota</taxon>
        <taxon>Metazoa</taxon>
        <taxon>Spiralia</taxon>
        <taxon>Gnathifera</taxon>
        <taxon>Rotifera</taxon>
        <taxon>Eurotatoria</taxon>
        <taxon>Bdelloidea</taxon>
        <taxon>Philodinida</taxon>
        <taxon>Philodinidae</taxon>
        <taxon>Rotaria</taxon>
    </lineage>
</organism>
<proteinExistence type="inferred from homology"/>
<gene>
    <name evidence="3" type="ORF">SMN809_LOCUS27546</name>
</gene>
<name>A0A8S2UIC7_9BILA</name>
<dbReference type="GO" id="GO:0051959">
    <property type="term" value="F:dynein light intermediate chain binding"/>
    <property type="evidence" value="ECO:0007669"/>
    <property type="project" value="InterPro"/>
</dbReference>
<evidence type="ECO:0000256" key="1">
    <source>
        <dbReference type="ARBA" id="ARBA00008887"/>
    </source>
</evidence>
<dbReference type="InterPro" id="IPR024317">
    <property type="entry name" value="Dynein_heavy_chain_D4_dom"/>
</dbReference>
<dbReference type="GO" id="GO:0007018">
    <property type="term" value="P:microtubule-based movement"/>
    <property type="evidence" value="ECO:0007669"/>
    <property type="project" value="InterPro"/>
</dbReference>
<dbReference type="Gene3D" id="3.40.50.300">
    <property type="entry name" value="P-loop containing nucleotide triphosphate hydrolases"/>
    <property type="match status" value="1"/>
</dbReference>
<dbReference type="Proteomes" id="UP000676336">
    <property type="component" value="Unassembled WGS sequence"/>
</dbReference>
<dbReference type="PANTHER" id="PTHR22878:SF69">
    <property type="entry name" value="DYNEIN HEAVY CHAIN"/>
    <property type="match status" value="1"/>
</dbReference>
<dbReference type="GO" id="GO:0045505">
    <property type="term" value="F:dynein intermediate chain binding"/>
    <property type="evidence" value="ECO:0007669"/>
    <property type="project" value="InterPro"/>
</dbReference>
<dbReference type="AlphaFoldDB" id="A0A8S2UIC7"/>
<evidence type="ECO:0000313" key="3">
    <source>
        <dbReference type="EMBL" id="CAF4334941.1"/>
    </source>
</evidence>
<dbReference type="Pfam" id="PF12780">
    <property type="entry name" value="AAA_8"/>
    <property type="match status" value="1"/>
</dbReference>
<feature type="domain" description="Dynein heavy chain AAA module D4" evidence="2">
    <location>
        <begin position="2"/>
        <end position="82"/>
    </location>
</feature>
<feature type="non-terminal residue" evidence="3">
    <location>
        <position position="1"/>
    </location>
</feature>
<dbReference type="EMBL" id="CAJOBI010043272">
    <property type="protein sequence ID" value="CAF4334941.1"/>
    <property type="molecule type" value="Genomic_DNA"/>
</dbReference>